<sequence length="286" mass="31043">MDTVFKLAHRFVVPSEQVASPVYSPGGDVPEVGAWGHWILGGTENGSRTDITGNGRNLRNYFGTPQVLDQGVEFNYNDVWDTNWVPKGEFTMAVVFRRKTFEQLGGLVIGNLGTSGAGWRQDRFGNPLEGSTCIYASYGAPPLPAPEGIGVNMNSSPNKSEGQSASLGAVTFGSTTVNHREWVFVLYSVSPVGTVGYSSLNNPAGRFYDGDGYRGTITNVTGQTVGLGNAHYQPDYANENSLIDTMEIAEAILFDHAVTVEEAEAVFERSKMRMKLKGIELLDLRT</sequence>
<protein>
    <submittedName>
        <fullName evidence="1">Uncharacterized protein</fullName>
    </submittedName>
</protein>
<evidence type="ECO:0000313" key="1">
    <source>
        <dbReference type="EMBL" id="QPL54820.1"/>
    </source>
</evidence>
<name>A0AAJ4LVH6_9VIBR</name>
<reference evidence="1 2" key="1">
    <citation type="submission" date="2020-11" db="EMBL/GenBank/DDBJ databases">
        <title>Complete and Circularized Genome Assembly of a human isolate of Vibrio navarrensis biotype pommerensis with MiSeq and MinION Sequence Data.</title>
        <authorList>
            <person name="Schwartz K."/>
            <person name="Borowiak M."/>
            <person name="Deneke C."/>
            <person name="Balau V."/>
            <person name="Metelmann C."/>
            <person name="Strauch E."/>
        </authorList>
    </citation>
    <scope>NUCLEOTIDE SEQUENCE [LARGE SCALE GENOMIC DNA]</scope>
    <source>
        <strain evidence="1 2">20-VB00237</strain>
    </source>
</reference>
<gene>
    <name evidence="1" type="ORF">I3X05_06785</name>
</gene>
<accession>A0AAJ4LVH6</accession>
<dbReference type="EMBL" id="CP065217">
    <property type="protein sequence ID" value="QPL54820.1"/>
    <property type="molecule type" value="Genomic_DNA"/>
</dbReference>
<dbReference type="Proteomes" id="UP000594435">
    <property type="component" value="Chromosome 1"/>
</dbReference>
<organism evidence="1 2">
    <name type="scientific">Vibrio navarrensis</name>
    <dbReference type="NCBI Taxonomy" id="29495"/>
    <lineage>
        <taxon>Bacteria</taxon>
        <taxon>Pseudomonadati</taxon>
        <taxon>Pseudomonadota</taxon>
        <taxon>Gammaproteobacteria</taxon>
        <taxon>Vibrionales</taxon>
        <taxon>Vibrionaceae</taxon>
        <taxon>Vibrio</taxon>
    </lineage>
</organism>
<evidence type="ECO:0000313" key="2">
    <source>
        <dbReference type="Proteomes" id="UP000594435"/>
    </source>
</evidence>
<dbReference type="AlphaFoldDB" id="A0AAJ4LVH6"/>
<proteinExistence type="predicted"/>
<dbReference type="RefSeq" id="WP_337971066.1">
    <property type="nucleotide sequence ID" value="NZ_CP065217.1"/>
</dbReference>